<organism evidence="6 7">
    <name type="scientific">Falsiroseomonas stagni DSM 19981</name>
    <dbReference type="NCBI Taxonomy" id="1123062"/>
    <lineage>
        <taxon>Bacteria</taxon>
        <taxon>Pseudomonadati</taxon>
        <taxon>Pseudomonadota</taxon>
        <taxon>Alphaproteobacteria</taxon>
        <taxon>Acetobacterales</taxon>
        <taxon>Roseomonadaceae</taxon>
        <taxon>Falsiroseomonas</taxon>
    </lineage>
</organism>
<dbReference type="PANTHER" id="PTHR35005:SF1">
    <property type="entry name" value="2-AMINO-5-FORMYLAMINO-6-RIBOSYLAMINOPYRIMIDIN-4(3H)-ONE 5'-MONOPHOSPHATE DEFORMYLASE"/>
    <property type="match status" value="1"/>
</dbReference>
<keyword evidence="4" id="KW-0862">Zinc</keyword>
<name>A0A1I4D9F5_9PROT</name>
<keyword evidence="3 6" id="KW-0378">Hydrolase</keyword>
<dbReference type="RefSeq" id="WP_092961907.1">
    <property type="nucleotide sequence ID" value="NZ_FOSQ01000009.1"/>
</dbReference>
<gene>
    <name evidence="6" type="ORF">SAMN02745775_109191</name>
</gene>
<sequence>MISSRLWQDLPWPAFRALPRNTIALLPVASTEQHGPHLPQSVDTVIGEGVVQATLTRLPADLPLLVLPTVKVALAAEHLRYPGSLTLSAETLLALVNDIGASVARAGIDRLVIINSHGGNIPVLETAAFRIRLAHRILVLNTAWPRHGRPAALHDPVEAAFGIHAGRDETALMLALSPASVRMESARDFTSRLMALPPALRAMPPGWQAQDLHPAGAVGNAAAATPAMGQALLDHAATRLAELFTQLAAFDVAAWLREDEA</sequence>
<dbReference type="SUPFAM" id="SSF102215">
    <property type="entry name" value="Creatininase"/>
    <property type="match status" value="1"/>
</dbReference>
<dbReference type="EMBL" id="FOSQ01000009">
    <property type="protein sequence ID" value="SFK88571.1"/>
    <property type="molecule type" value="Genomic_DNA"/>
</dbReference>
<evidence type="ECO:0000256" key="5">
    <source>
        <dbReference type="ARBA" id="ARBA00024029"/>
    </source>
</evidence>
<evidence type="ECO:0000256" key="3">
    <source>
        <dbReference type="ARBA" id="ARBA00022801"/>
    </source>
</evidence>
<evidence type="ECO:0000313" key="7">
    <source>
        <dbReference type="Proteomes" id="UP000199473"/>
    </source>
</evidence>
<comment type="cofactor">
    <cofactor evidence="1">
        <name>Zn(2+)</name>
        <dbReference type="ChEBI" id="CHEBI:29105"/>
    </cofactor>
</comment>
<protein>
    <submittedName>
        <fullName evidence="6">Creatinine amidohydrolase</fullName>
    </submittedName>
</protein>
<dbReference type="GO" id="GO:0016811">
    <property type="term" value="F:hydrolase activity, acting on carbon-nitrogen (but not peptide) bonds, in linear amides"/>
    <property type="evidence" value="ECO:0007669"/>
    <property type="project" value="TreeGrafter"/>
</dbReference>
<dbReference type="InterPro" id="IPR024087">
    <property type="entry name" value="Creatininase-like_sf"/>
</dbReference>
<dbReference type="Pfam" id="PF02633">
    <property type="entry name" value="Creatininase"/>
    <property type="match status" value="1"/>
</dbReference>
<keyword evidence="2" id="KW-0479">Metal-binding</keyword>
<evidence type="ECO:0000313" key="6">
    <source>
        <dbReference type="EMBL" id="SFK88571.1"/>
    </source>
</evidence>
<evidence type="ECO:0000256" key="4">
    <source>
        <dbReference type="ARBA" id="ARBA00022833"/>
    </source>
</evidence>
<dbReference type="GO" id="GO:0046872">
    <property type="term" value="F:metal ion binding"/>
    <property type="evidence" value="ECO:0007669"/>
    <property type="project" value="UniProtKB-KW"/>
</dbReference>
<comment type="similarity">
    <text evidence="5">Belongs to the creatininase superfamily.</text>
</comment>
<evidence type="ECO:0000256" key="2">
    <source>
        <dbReference type="ARBA" id="ARBA00022723"/>
    </source>
</evidence>
<evidence type="ECO:0000256" key="1">
    <source>
        <dbReference type="ARBA" id="ARBA00001947"/>
    </source>
</evidence>
<dbReference type="Proteomes" id="UP000199473">
    <property type="component" value="Unassembled WGS sequence"/>
</dbReference>
<proteinExistence type="inferred from homology"/>
<dbReference type="InterPro" id="IPR003785">
    <property type="entry name" value="Creatininase/forma_Hydrolase"/>
</dbReference>
<dbReference type="AlphaFoldDB" id="A0A1I4D9F5"/>
<keyword evidence="7" id="KW-1185">Reference proteome</keyword>
<dbReference type="STRING" id="1123062.SAMN02745775_109191"/>
<dbReference type="PANTHER" id="PTHR35005">
    <property type="entry name" value="3-DEHYDRO-SCYLLO-INOSOSE HYDROLASE"/>
    <property type="match status" value="1"/>
</dbReference>
<dbReference type="Gene3D" id="3.40.50.10310">
    <property type="entry name" value="Creatininase"/>
    <property type="match status" value="1"/>
</dbReference>
<dbReference type="OrthoDB" id="9801445at2"/>
<reference evidence="6 7" key="1">
    <citation type="submission" date="2016-10" db="EMBL/GenBank/DDBJ databases">
        <authorList>
            <person name="de Groot N.N."/>
        </authorList>
    </citation>
    <scope>NUCLEOTIDE SEQUENCE [LARGE SCALE GENOMIC DNA]</scope>
    <source>
        <strain evidence="6 7">DSM 19981</strain>
    </source>
</reference>
<accession>A0A1I4D9F5</accession>
<dbReference type="GO" id="GO:0009231">
    <property type="term" value="P:riboflavin biosynthetic process"/>
    <property type="evidence" value="ECO:0007669"/>
    <property type="project" value="TreeGrafter"/>
</dbReference>